<dbReference type="InterPro" id="IPR018528">
    <property type="entry name" value="Preph_deHydtase_CS"/>
</dbReference>
<dbReference type="PROSITE" id="PS51671">
    <property type="entry name" value="ACT"/>
    <property type="match status" value="1"/>
</dbReference>
<accession>A0A6F8ZFB3</accession>
<feature type="site" description="Essential for prephenate dehydratase activity" evidence="9">
    <location>
        <position position="171"/>
    </location>
</feature>
<keyword evidence="13" id="KW-1185">Reference proteome</keyword>
<evidence type="ECO:0000256" key="8">
    <source>
        <dbReference type="ARBA" id="ARBA00047848"/>
    </source>
</evidence>
<evidence type="ECO:0000313" key="13">
    <source>
        <dbReference type="Proteomes" id="UP000503399"/>
    </source>
</evidence>
<evidence type="ECO:0000256" key="9">
    <source>
        <dbReference type="PIRSR" id="PIRSR001500-2"/>
    </source>
</evidence>
<dbReference type="PROSITE" id="PS51171">
    <property type="entry name" value="PREPHENATE_DEHYDR_3"/>
    <property type="match status" value="1"/>
</dbReference>
<dbReference type="UniPathway" id="UPA00121">
    <property type="reaction ID" value="UER00345"/>
</dbReference>
<dbReference type="SUPFAM" id="SSF53850">
    <property type="entry name" value="Periplasmic binding protein-like II"/>
    <property type="match status" value="1"/>
</dbReference>
<dbReference type="Gene3D" id="3.30.70.260">
    <property type="match status" value="1"/>
</dbReference>
<evidence type="ECO:0000313" key="12">
    <source>
        <dbReference type="EMBL" id="CAB1128323.1"/>
    </source>
</evidence>
<dbReference type="EMBL" id="LR778114">
    <property type="protein sequence ID" value="CAB1128323.1"/>
    <property type="molecule type" value="Genomic_DNA"/>
</dbReference>
<dbReference type="CDD" id="cd04905">
    <property type="entry name" value="ACT_CM-PDT"/>
    <property type="match status" value="1"/>
</dbReference>
<dbReference type="GO" id="GO:0005737">
    <property type="term" value="C:cytoplasm"/>
    <property type="evidence" value="ECO:0007669"/>
    <property type="project" value="TreeGrafter"/>
</dbReference>
<dbReference type="PIRSF" id="PIRSF001500">
    <property type="entry name" value="Chor_mut_pdt_Ppr"/>
    <property type="match status" value="1"/>
</dbReference>
<gene>
    <name evidence="12" type="ORF">R50_0817</name>
</gene>
<dbReference type="InterPro" id="IPR002912">
    <property type="entry name" value="ACT_dom"/>
</dbReference>
<evidence type="ECO:0000256" key="2">
    <source>
        <dbReference type="ARBA" id="ARBA00013147"/>
    </source>
</evidence>
<evidence type="ECO:0000256" key="1">
    <source>
        <dbReference type="ARBA" id="ARBA00004741"/>
    </source>
</evidence>
<dbReference type="SUPFAM" id="SSF55021">
    <property type="entry name" value="ACT-like"/>
    <property type="match status" value="1"/>
</dbReference>
<proteinExistence type="predicted"/>
<dbReference type="PANTHER" id="PTHR21022:SF19">
    <property type="entry name" value="PREPHENATE DEHYDRATASE-RELATED"/>
    <property type="match status" value="1"/>
</dbReference>
<keyword evidence="4" id="KW-0028">Amino-acid biosynthesis</keyword>
<organism evidence="12 13">
    <name type="scientific">Candidatus Hydrogenisulfobacillus filiaventi</name>
    <dbReference type="NCBI Taxonomy" id="2707344"/>
    <lineage>
        <taxon>Bacteria</taxon>
        <taxon>Bacillati</taxon>
        <taxon>Bacillota</taxon>
        <taxon>Clostridia</taxon>
        <taxon>Eubacteriales</taxon>
        <taxon>Clostridiales Family XVII. Incertae Sedis</taxon>
        <taxon>Candidatus Hydrogenisulfobacillus</taxon>
    </lineage>
</organism>
<dbReference type="AlphaFoldDB" id="A0A6F8ZFB3"/>
<evidence type="ECO:0000256" key="4">
    <source>
        <dbReference type="ARBA" id="ARBA00022605"/>
    </source>
</evidence>
<name>A0A6F8ZFB3_9FIRM</name>
<protein>
    <recommendedName>
        <fullName evidence="3">Prephenate dehydratase</fullName>
        <ecNumber evidence="2">4.2.1.51</ecNumber>
    </recommendedName>
</protein>
<keyword evidence="7" id="KW-0456">Lyase</keyword>
<dbReference type="InterPro" id="IPR008242">
    <property type="entry name" value="Chor_mutase/pphenate_deHydtase"/>
</dbReference>
<dbReference type="PANTHER" id="PTHR21022">
    <property type="entry name" value="PREPHENATE DEHYDRATASE P PROTEIN"/>
    <property type="match status" value="1"/>
</dbReference>
<evidence type="ECO:0000256" key="5">
    <source>
        <dbReference type="ARBA" id="ARBA00023141"/>
    </source>
</evidence>
<dbReference type="Pfam" id="PF00800">
    <property type="entry name" value="PDT"/>
    <property type="match status" value="1"/>
</dbReference>
<evidence type="ECO:0000256" key="7">
    <source>
        <dbReference type="ARBA" id="ARBA00023239"/>
    </source>
</evidence>
<comment type="catalytic activity">
    <reaction evidence="8">
        <text>prephenate + H(+) = 3-phenylpyruvate + CO2 + H2O</text>
        <dbReference type="Rhea" id="RHEA:21648"/>
        <dbReference type="ChEBI" id="CHEBI:15377"/>
        <dbReference type="ChEBI" id="CHEBI:15378"/>
        <dbReference type="ChEBI" id="CHEBI:16526"/>
        <dbReference type="ChEBI" id="CHEBI:18005"/>
        <dbReference type="ChEBI" id="CHEBI:29934"/>
        <dbReference type="EC" id="4.2.1.51"/>
    </reaction>
</comment>
<comment type="pathway">
    <text evidence="1">Amino-acid biosynthesis; L-phenylalanine biosynthesis; phenylpyruvate from prephenate: step 1/1.</text>
</comment>
<dbReference type="EC" id="4.2.1.51" evidence="2"/>
<dbReference type="KEGG" id="hfv:R50_0817"/>
<evidence type="ECO:0000256" key="3">
    <source>
        <dbReference type="ARBA" id="ARBA00021872"/>
    </source>
</evidence>
<dbReference type="GO" id="GO:0004664">
    <property type="term" value="F:prephenate dehydratase activity"/>
    <property type="evidence" value="ECO:0007669"/>
    <property type="project" value="UniProtKB-EC"/>
</dbReference>
<evidence type="ECO:0000259" key="10">
    <source>
        <dbReference type="PROSITE" id="PS51171"/>
    </source>
</evidence>
<dbReference type="InterPro" id="IPR045865">
    <property type="entry name" value="ACT-like_dom_sf"/>
</dbReference>
<dbReference type="PROSITE" id="PS00857">
    <property type="entry name" value="PREPHENATE_DEHYDR_1"/>
    <property type="match status" value="1"/>
</dbReference>
<dbReference type="CDD" id="cd13631">
    <property type="entry name" value="PBP2_Ct-PDT_like"/>
    <property type="match status" value="1"/>
</dbReference>
<dbReference type="Gene3D" id="3.40.190.10">
    <property type="entry name" value="Periplasmic binding protein-like II"/>
    <property type="match status" value="2"/>
</dbReference>
<feature type="domain" description="ACT" evidence="11">
    <location>
        <begin position="203"/>
        <end position="285"/>
    </location>
</feature>
<dbReference type="Proteomes" id="UP000503399">
    <property type="component" value="Chromosome"/>
</dbReference>
<evidence type="ECO:0000259" key="11">
    <source>
        <dbReference type="PROSITE" id="PS51671"/>
    </source>
</evidence>
<evidence type="ECO:0000256" key="6">
    <source>
        <dbReference type="ARBA" id="ARBA00023222"/>
    </source>
</evidence>
<sequence length="286" mass="31381">MRIWFQGEPGAFSEAALRRLAPEAEPVGLPTFFAVFEALDRDPEGVALLPIENAYAGTVVDVLNGLVADARLAVRLETSHRVELALMGPPGLRLEEVRRVRSHPQALMQSRGFWSARGWQMEVASDTAGSARELAEARWPGVAAIAARSAAERYGLEVLVDHIEDHDDNRTRFWLVTRAGAHPGLAEAWAGADGLPVVGWKTAVVFDAPNLPGSLMRALQPFAERGINLSKIQSLPRPHVPFAFRFWIDCEERDLSPVLPDFAARVEGYRILGSFPVVRPEPEPGA</sequence>
<keyword evidence="6" id="KW-0584">Phenylalanine biosynthesis</keyword>
<feature type="domain" description="Prephenate dehydratase" evidence="10">
    <location>
        <begin position="2"/>
        <end position="178"/>
    </location>
</feature>
<dbReference type="InterPro" id="IPR001086">
    <property type="entry name" value="Preph_deHydtase"/>
</dbReference>
<reference evidence="12 13" key="1">
    <citation type="submission" date="2020-02" db="EMBL/GenBank/DDBJ databases">
        <authorList>
            <person name="Hogendoorn C."/>
        </authorList>
    </citation>
    <scope>NUCLEOTIDE SEQUENCE [LARGE SCALE GENOMIC DNA]</scope>
    <source>
        <strain evidence="12">R501</strain>
    </source>
</reference>
<keyword evidence="5" id="KW-0057">Aromatic amino acid biosynthesis</keyword>
<dbReference type="GO" id="GO:0009094">
    <property type="term" value="P:L-phenylalanine biosynthetic process"/>
    <property type="evidence" value="ECO:0007669"/>
    <property type="project" value="UniProtKB-UniPathway"/>
</dbReference>